<dbReference type="CDD" id="cd06223">
    <property type="entry name" value="PRTases_typeI"/>
    <property type="match status" value="1"/>
</dbReference>
<evidence type="ECO:0000256" key="12">
    <source>
        <dbReference type="HAMAP-Rule" id="MF_00004"/>
    </source>
</evidence>
<evidence type="ECO:0000256" key="1">
    <source>
        <dbReference type="ARBA" id="ARBA00000868"/>
    </source>
</evidence>
<dbReference type="RefSeq" id="WP_206707322.1">
    <property type="nucleotide sequence ID" value="NZ_CP059066.1"/>
</dbReference>
<dbReference type="NCBIfam" id="NF002636">
    <property type="entry name" value="PRK02304.1-5"/>
    <property type="match status" value="1"/>
</dbReference>
<dbReference type="EC" id="2.4.2.7" evidence="7 12"/>
<accession>A0A8A0RPY0</accession>
<comment type="function">
    <text evidence="2 12">Catalyzes a salvage reaction resulting in the formation of AMP, that is energically less costly than de novo synthesis.</text>
</comment>
<dbReference type="FunFam" id="3.40.50.2020:FF:000004">
    <property type="entry name" value="Adenine phosphoribosyltransferase"/>
    <property type="match status" value="1"/>
</dbReference>
<dbReference type="NCBIfam" id="TIGR01090">
    <property type="entry name" value="apt"/>
    <property type="match status" value="1"/>
</dbReference>
<keyword evidence="11 12" id="KW-0660">Purine salvage</keyword>
<dbReference type="GO" id="GO:0016208">
    <property type="term" value="F:AMP binding"/>
    <property type="evidence" value="ECO:0007669"/>
    <property type="project" value="TreeGrafter"/>
</dbReference>
<dbReference type="Pfam" id="PF00156">
    <property type="entry name" value="Pribosyltran"/>
    <property type="match status" value="1"/>
</dbReference>
<evidence type="ECO:0000313" key="15">
    <source>
        <dbReference type="Proteomes" id="UP000662904"/>
    </source>
</evidence>
<dbReference type="UniPathway" id="UPA00588">
    <property type="reaction ID" value="UER00646"/>
</dbReference>
<evidence type="ECO:0000256" key="5">
    <source>
        <dbReference type="ARBA" id="ARBA00008391"/>
    </source>
</evidence>
<dbReference type="Gene3D" id="3.40.50.2020">
    <property type="match status" value="1"/>
</dbReference>
<keyword evidence="8 12" id="KW-0963">Cytoplasm</keyword>
<feature type="domain" description="Phosphoribosyltransferase" evidence="13">
    <location>
        <begin position="26"/>
        <end position="152"/>
    </location>
</feature>
<evidence type="ECO:0000256" key="9">
    <source>
        <dbReference type="ARBA" id="ARBA00022676"/>
    </source>
</evidence>
<dbReference type="AlphaFoldDB" id="A0A8A0RPY0"/>
<dbReference type="InterPro" id="IPR005764">
    <property type="entry name" value="Ade_phspho_trans"/>
</dbReference>
<evidence type="ECO:0000256" key="3">
    <source>
        <dbReference type="ARBA" id="ARBA00004496"/>
    </source>
</evidence>
<evidence type="ECO:0000256" key="4">
    <source>
        <dbReference type="ARBA" id="ARBA00004659"/>
    </source>
</evidence>
<comment type="pathway">
    <text evidence="4 12">Purine metabolism; AMP biosynthesis via salvage pathway; AMP from adenine: step 1/1.</text>
</comment>
<evidence type="ECO:0000256" key="10">
    <source>
        <dbReference type="ARBA" id="ARBA00022679"/>
    </source>
</evidence>
<dbReference type="PANTHER" id="PTHR32315">
    <property type="entry name" value="ADENINE PHOSPHORIBOSYLTRANSFERASE"/>
    <property type="match status" value="1"/>
</dbReference>
<sequence length="170" mass="19122">MDLKPKIREIMDFPKKGINFKDITTLLKDGQAFRASIKSMAELIRDRKPDLIVGPEARGFIVGAPLAYELGIGFVPARKSGKLPYKTIHAKYQLEYGNDVLEMHIDAINPGQKVIIVDDLLATGGTIFSTIELVKQLKGDILALAFLIELTYLNGREHLKEYDIYSVIRY</sequence>
<protein>
    <recommendedName>
        <fullName evidence="7 12">Adenine phosphoribosyltransferase</fullName>
        <shortName evidence="12">APRT</shortName>
        <ecNumber evidence="7 12">2.4.2.7</ecNumber>
    </recommendedName>
</protein>
<evidence type="ECO:0000256" key="2">
    <source>
        <dbReference type="ARBA" id="ARBA00003968"/>
    </source>
</evidence>
<dbReference type="NCBIfam" id="NF002633">
    <property type="entry name" value="PRK02304.1-2"/>
    <property type="match status" value="1"/>
</dbReference>
<keyword evidence="10 12" id="KW-0808">Transferase</keyword>
<reference evidence="14" key="1">
    <citation type="submission" date="2020-07" db="EMBL/GenBank/DDBJ databases">
        <title>Koleobacter methoxysyntrophicus gen. nov., sp. nov., a novel anaerobic bacterium isolated from deep subsurface oil field and proposal of Koleobacterales ord. nov. in the phylum Firmicutes.</title>
        <authorList>
            <person name="Sakamoto S."/>
            <person name="Tamaki H."/>
        </authorList>
    </citation>
    <scope>NUCLEOTIDE SEQUENCE</scope>
    <source>
        <strain evidence="14">NRmbB1</strain>
    </source>
</reference>
<proteinExistence type="inferred from homology"/>
<dbReference type="InterPro" id="IPR000836">
    <property type="entry name" value="PRTase_dom"/>
</dbReference>
<evidence type="ECO:0000256" key="8">
    <source>
        <dbReference type="ARBA" id="ARBA00022490"/>
    </source>
</evidence>
<name>A0A8A0RPY0_9FIRM</name>
<dbReference type="EMBL" id="CP059066">
    <property type="protein sequence ID" value="QSQ09994.1"/>
    <property type="molecule type" value="Genomic_DNA"/>
</dbReference>
<dbReference type="GO" id="GO:0006166">
    <property type="term" value="P:purine ribonucleoside salvage"/>
    <property type="evidence" value="ECO:0007669"/>
    <property type="project" value="UniProtKB-UniRule"/>
</dbReference>
<dbReference type="GO" id="GO:0006168">
    <property type="term" value="P:adenine salvage"/>
    <property type="evidence" value="ECO:0007669"/>
    <property type="project" value="InterPro"/>
</dbReference>
<evidence type="ECO:0000259" key="13">
    <source>
        <dbReference type="Pfam" id="PF00156"/>
    </source>
</evidence>
<dbReference type="InterPro" id="IPR029057">
    <property type="entry name" value="PRTase-like"/>
</dbReference>
<keyword evidence="15" id="KW-1185">Reference proteome</keyword>
<organism evidence="14 15">
    <name type="scientific">Koleobacter methoxysyntrophicus</name>
    <dbReference type="NCBI Taxonomy" id="2751313"/>
    <lineage>
        <taxon>Bacteria</taxon>
        <taxon>Bacillati</taxon>
        <taxon>Bacillota</taxon>
        <taxon>Clostridia</taxon>
        <taxon>Koleobacterales</taxon>
        <taxon>Koleobacteraceae</taxon>
        <taxon>Koleobacter</taxon>
    </lineage>
</organism>
<dbReference type="NCBIfam" id="NF002634">
    <property type="entry name" value="PRK02304.1-3"/>
    <property type="match status" value="1"/>
</dbReference>
<evidence type="ECO:0000256" key="11">
    <source>
        <dbReference type="ARBA" id="ARBA00022726"/>
    </source>
</evidence>
<comment type="catalytic activity">
    <reaction evidence="1 12">
        <text>AMP + diphosphate = 5-phospho-alpha-D-ribose 1-diphosphate + adenine</text>
        <dbReference type="Rhea" id="RHEA:16609"/>
        <dbReference type="ChEBI" id="CHEBI:16708"/>
        <dbReference type="ChEBI" id="CHEBI:33019"/>
        <dbReference type="ChEBI" id="CHEBI:58017"/>
        <dbReference type="ChEBI" id="CHEBI:456215"/>
        <dbReference type="EC" id="2.4.2.7"/>
    </reaction>
</comment>
<evidence type="ECO:0000313" key="14">
    <source>
        <dbReference type="EMBL" id="QSQ09994.1"/>
    </source>
</evidence>
<dbReference type="Proteomes" id="UP000662904">
    <property type="component" value="Chromosome"/>
</dbReference>
<keyword evidence="9 12" id="KW-0328">Glycosyltransferase</keyword>
<comment type="subunit">
    <text evidence="6 12">Homodimer.</text>
</comment>
<dbReference type="InterPro" id="IPR050054">
    <property type="entry name" value="UPRTase/APRTase"/>
</dbReference>
<dbReference type="HAMAP" id="MF_00004">
    <property type="entry name" value="Aden_phosphoribosyltr"/>
    <property type="match status" value="1"/>
</dbReference>
<dbReference type="GO" id="GO:0005737">
    <property type="term" value="C:cytoplasm"/>
    <property type="evidence" value="ECO:0007669"/>
    <property type="project" value="UniProtKB-SubCell"/>
</dbReference>
<gene>
    <name evidence="14" type="primary">apt_2</name>
    <name evidence="12" type="synonym">apt</name>
    <name evidence="14" type="ORF">H0A61_02386</name>
</gene>
<comment type="similarity">
    <text evidence="5 12">Belongs to the purine/pyrimidine phosphoribosyltransferase family.</text>
</comment>
<dbReference type="KEGG" id="kme:H0A61_02386"/>
<evidence type="ECO:0000256" key="7">
    <source>
        <dbReference type="ARBA" id="ARBA00011893"/>
    </source>
</evidence>
<comment type="subcellular location">
    <subcellularLocation>
        <location evidence="3 12">Cytoplasm</location>
    </subcellularLocation>
</comment>
<dbReference type="PANTHER" id="PTHR32315:SF3">
    <property type="entry name" value="ADENINE PHOSPHORIBOSYLTRANSFERASE"/>
    <property type="match status" value="1"/>
</dbReference>
<dbReference type="GO" id="GO:0044209">
    <property type="term" value="P:AMP salvage"/>
    <property type="evidence" value="ECO:0007669"/>
    <property type="project" value="UniProtKB-UniRule"/>
</dbReference>
<dbReference type="SUPFAM" id="SSF53271">
    <property type="entry name" value="PRTase-like"/>
    <property type="match status" value="1"/>
</dbReference>
<dbReference type="GO" id="GO:0002055">
    <property type="term" value="F:adenine binding"/>
    <property type="evidence" value="ECO:0007669"/>
    <property type="project" value="TreeGrafter"/>
</dbReference>
<evidence type="ECO:0000256" key="6">
    <source>
        <dbReference type="ARBA" id="ARBA00011738"/>
    </source>
</evidence>
<dbReference type="GO" id="GO:0003999">
    <property type="term" value="F:adenine phosphoribosyltransferase activity"/>
    <property type="evidence" value="ECO:0007669"/>
    <property type="project" value="UniProtKB-UniRule"/>
</dbReference>